<comment type="caution">
    <text evidence="1">The sequence shown here is derived from an EMBL/GenBank/DDBJ whole genome shotgun (WGS) entry which is preliminary data.</text>
</comment>
<gene>
    <name evidence="1" type="ORF">GT019_05995</name>
</gene>
<dbReference type="EMBL" id="JAAAMV010000002">
    <property type="protein sequence ID" value="NBD23417.1"/>
    <property type="molecule type" value="Genomic_DNA"/>
</dbReference>
<dbReference type="InterPro" id="IPR000801">
    <property type="entry name" value="Esterase-like"/>
</dbReference>
<organism evidence="1 2">
    <name type="scientific">Paenibacillus glycinis</name>
    <dbReference type="NCBI Taxonomy" id="2697035"/>
    <lineage>
        <taxon>Bacteria</taxon>
        <taxon>Bacillati</taxon>
        <taxon>Bacillota</taxon>
        <taxon>Bacilli</taxon>
        <taxon>Bacillales</taxon>
        <taxon>Paenibacillaceae</taxon>
        <taxon>Paenibacillus</taxon>
    </lineage>
</organism>
<dbReference type="RefSeq" id="WP_161741848.1">
    <property type="nucleotide sequence ID" value="NZ_JAAAMV010000002.1"/>
</dbReference>
<sequence length="256" mass="28610">MAFIQCDFYSDVLGLSSSMYVILPQNAQSQIGMESRAAQKKHKTLFLLHGLSDDHTIWLRRTSIERYAAPLGLAVVMPAAGRSFYSNMASGGDYWTFVSEELPALARSFFPLSDRREDNFVAGLSMGGYGAFKLALNKPEQYAAAASLSGALDVSPFEERAPEDFKRIYGTAAVAEALPNNLFLAAQELKASCRPIPELYQYCGTEDFLYEDNLKFRRHAEQLGLPLTYTEGSGDHSWAYWDAYIQRVLEWLPLGD</sequence>
<accession>A0ABW9XLF0</accession>
<name>A0ABW9XLF0_9BACL</name>
<evidence type="ECO:0000313" key="2">
    <source>
        <dbReference type="Proteomes" id="UP000665561"/>
    </source>
</evidence>
<evidence type="ECO:0000313" key="1">
    <source>
        <dbReference type="EMBL" id="NBD23417.1"/>
    </source>
</evidence>
<dbReference type="PANTHER" id="PTHR48098:SF1">
    <property type="entry name" value="DIACYLGLYCEROL ACYLTRANSFERASE_MYCOLYLTRANSFERASE AG85A"/>
    <property type="match status" value="1"/>
</dbReference>
<reference evidence="1 2" key="1">
    <citation type="submission" date="2020-01" db="EMBL/GenBank/DDBJ databases">
        <title>Paenibacillus soybeanensis sp. nov. isolated from the nodules of soybean (Glycine max(L.) Merr).</title>
        <authorList>
            <person name="Wang H."/>
        </authorList>
    </citation>
    <scope>NUCLEOTIDE SEQUENCE [LARGE SCALE GENOMIC DNA]</scope>
    <source>
        <strain evidence="1 2">T1</strain>
    </source>
</reference>
<dbReference type="SUPFAM" id="SSF53474">
    <property type="entry name" value="alpha/beta-Hydrolases"/>
    <property type="match status" value="1"/>
</dbReference>
<dbReference type="Proteomes" id="UP000665561">
    <property type="component" value="Unassembled WGS sequence"/>
</dbReference>
<protein>
    <submittedName>
        <fullName evidence="1">Esterase family protein</fullName>
    </submittedName>
</protein>
<dbReference type="Gene3D" id="3.40.50.1820">
    <property type="entry name" value="alpha/beta hydrolase"/>
    <property type="match status" value="1"/>
</dbReference>
<dbReference type="InterPro" id="IPR050583">
    <property type="entry name" value="Mycobacterial_A85_antigen"/>
</dbReference>
<dbReference type="Pfam" id="PF00756">
    <property type="entry name" value="Esterase"/>
    <property type="match status" value="1"/>
</dbReference>
<keyword evidence="2" id="KW-1185">Reference proteome</keyword>
<dbReference type="PANTHER" id="PTHR48098">
    <property type="entry name" value="ENTEROCHELIN ESTERASE-RELATED"/>
    <property type="match status" value="1"/>
</dbReference>
<proteinExistence type="predicted"/>
<dbReference type="InterPro" id="IPR029058">
    <property type="entry name" value="AB_hydrolase_fold"/>
</dbReference>